<dbReference type="RefSeq" id="WP_135660687.1">
    <property type="nucleotide sequence ID" value="NZ_RQHF01000038.1"/>
</dbReference>
<organism evidence="1 2">
    <name type="scientific">Leptospira vanthielii</name>
    <dbReference type="NCBI Taxonomy" id="293085"/>
    <lineage>
        <taxon>Bacteria</taxon>
        <taxon>Pseudomonadati</taxon>
        <taxon>Spirochaetota</taxon>
        <taxon>Spirochaetia</taxon>
        <taxon>Leptospirales</taxon>
        <taxon>Leptospiraceae</taxon>
        <taxon>Leptospira</taxon>
    </lineage>
</organism>
<evidence type="ECO:0000313" key="1">
    <source>
        <dbReference type="EMBL" id="TGM46000.1"/>
    </source>
</evidence>
<dbReference type="Proteomes" id="UP000298112">
    <property type="component" value="Unassembled WGS sequence"/>
</dbReference>
<name>A0ABY2NK08_9LEPT</name>
<sequence length="166" mass="19657">MKALGSLFLIETFYGRRRPVYANMYQVFLDFASECEECSNDELEKIRKHLYGSFAKKLLSFSGYLSEYAILKNSEKYLHAALVFHCIEDTMLDYRENIRYLVIILFSANILKIDFNNLVNRILPLCTEKTKKHFESFKNRDPSLNQLQLFDLQFSNIKGRPRFKKI</sequence>
<proteinExistence type="predicted"/>
<keyword evidence="2" id="KW-1185">Reference proteome</keyword>
<accession>A0ABY2NK08</accession>
<dbReference type="EMBL" id="RQHF01000038">
    <property type="protein sequence ID" value="TGM46000.1"/>
    <property type="molecule type" value="Genomic_DNA"/>
</dbReference>
<gene>
    <name evidence="1" type="ORF">EHQ95_17605</name>
</gene>
<comment type="caution">
    <text evidence="1">The sequence shown here is derived from an EMBL/GenBank/DDBJ whole genome shotgun (WGS) entry which is preliminary data.</text>
</comment>
<protein>
    <recommendedName>
        <fullName evidence="3">DUF1564 family protein</fullName>
    </recommendedName>
</protein>
<reference evidence="2" key="1">
    <citation type="journal article" date="2019" name="PLoS Negl. Trop. Dis.">
        <title>Revisiting the worldwide diversity of Leptospira species in the environment.</title>
        <authorList>
            <person name="Vincent A.T."/>
            <person name="Schiettekatte O."/>
            <person name="Bourhy P."/>
            <person name="Veyrier F.J."/>
            <person name="Picardeau M."/>
        </authorList>
    </citation>
    <scope>NUCLEOTIDE SEQUENCE [LARGE SCALE GENOMIC DNA]</scope>
    <source>
        <strain evidence="2">201601955</strain>
    </source>
</reference>
<evidence type="ECO:0008006" key="3">
    <source>
        <dbReference type="Google" id="ProtNLM"/>
    </source>
</evidence>
<evidence type="ECO:0000313" key="2">
    <source>
        <dbReference type="Proteomes" id="UP000298112"/>
    </source>
</evidence>